<evidence type="ECO:0000313" key="3">
    <source>
        <dbReference type="Proteomes" id="UP000824998"/>
    </source>
</evidence>
<dbReference type="AlphaFoldDB" id="A0A9P7YU39"/>
<feature type="compositionally biased region" description="Basic and acidic residues" evidence="1">
    <location>
        <begin position="149"/>
        <end position="196"/>
    </location>
</feature>
<dbReference type="Proteomes" id="UP000824998">
    <property type="component" value="Unassembled WGS sequence"/>
</dbReference>
<sequence length="196" mass="21793">MTTGYPPHRTIPSIPIPSSIALQYLTAYLDLTTTNPSYLPDAKLEASGPVASAVGTSITIHNLERLQAGLRGEYLAPVLEFNEEGREEGINVASGFDDGTKETGEGNAGKDWQDLEDFQREQEEIKGGVVSESTLKSRKREHEVEEELEKSVKKPTDTKARKVEKKERNKQAKREKAELQAKKAAERRERAISISE</sequence>
<gene>
    <name evidence="2" type="ORF">BJ875DRAFT_364948</name>
</gene>
<dbReference type="EMBL" id="MU251356">
    <property type="protein sequence ID" value="KAG9239681.1"/>
    <property type="molecule type" value="Genomic_DNA"/>
</dbReference>
<organism evidence="2 3">
    <name type="scientific">Amylocarpus encephaloides</name>
    <dbReference type="NCBI Taxonomy" id="45428"/>
    <lineage>
        <taxon>Eukaryota</taxon>
        <taxon>Fungi</taxon>
        <taxon>Dikarya</taxon>
        <taxon>Ascomycota</taxon>
        <taxon>Pezizomycotina</taxon>
        <taxon>Leotiomycetes</taxon>
        <taxon>Helotiales</taxon>
        <taxon>Helotiales incertae sedis</taxon>
        <taxon>Amylocarpus</taxon>
    </lineage>
</organism>
<name>A0A9P7YU39_9HELO</name>
<comment type="caution">
    <text evidence="2">The sequence shown here is derived from an EMBL/GenBank/DDBJ whole genome shotgun (WGS) entry which is preliminary data.</text>
</comment>
<reference evidence="2" key="1">
    <citation type="journal article" date="2021" name="IMA Fungus">
        <title>Genomic characterization of three marine fungi, including Emericellopsis atlantica sp. nov. with signatures of a generalist lifestyle and marine biomass degradation.</title>
        <authorList>
            <person name="Hagestad O.C."/>
            <person name="Hou L."/>
            <person name="Andersen J.H."/>
            <person name="Hansen E.H."/>
            <person name="Altermark B."/>
            <person name="Li C."/>
            <person name="Kuhnert E."/>
            <person name="Cox R.J."/>
            <person name="Crous P.W."/>
            <person name="Spatafora J.W."/>
            <person name="Lail K."/>
            <person name="Amirebrahimi M."/>
            <person name="Lipzen A."/>
            <person name="Pangilinan J."/>
            <person name="Andreopoulos W."/>
            <person name="Hayes R.D."/>
            <person name="Ng V."/>
            <person name="Grigoriev I.V."/>
            <person name="Jackson S.A."/>
            <person name="Sutton T.D.S."/>
            <person name="Dobson A.D.W."/>
            <person name="Rama T."/>
        </authorList>
    </citation>
    <scope>NUCLEOTIDE SEQUENCE</scope>
    <source>
        <strain evidence="2">TRa018bII</strain>
    </source>
</reference>
<evidence type="ECO:0000256" key="1">
    <source>
        <dbReference type="SAM" id="MobiDB-lite"/>
    </source>
</evidence>
<dbReference type="OrthoDB" id="5426872at2759"/>
<protein>
    <submittedName>
        <fullName evidence="2">Uncharacterized protein</fullName>
    </submittedName>
</protein>
<feature type="compositionally biased region" description="Basic and acidic residues" evidence="1">
    <location>
        <begin position="111"/>
        <end position="126"/>
    </location>
</feature>
<feature type="region of interest" description="Disordered" evidence="1">
    <location>
        <begin position="91"/>
        <end position="196"/>
    </location>
</feature>
<accession>A0A9P7YU39</accession>
<proteinExistence type="predicted"/>
<keyword evidence="3" id="KW-1185">Reference proteome</keyword>
<evidence type="ECO:0000313" key="2">
    <source>
        <dbReference type="EMBL" id="KAG9239681.1"/>
    </source>
</evidence>